<reference evidence="2 3" key="1">
    <citation type="submission" date="2017-03" db="EMBL/GenBank/DDBJ databases">
        <title>Genome sequencing of Shewanella japonica KCTC 22435.</title>
        <authorList>
            <person name="Kim K.M."/>
        </authorList>
    </citation>
    <scope>NUCLEOTIDE SEQUENCE [LARGE SCALE GENOMIC DNA]</scope>
    <source>
        <strain evidence="2 3">KCTC 22435</strain>
    </source>
</reference>
<organism evidence="2 3">
    <name type="scientific">Shewanella japonica</name>
    <dbReference type="NCBI Taxonomy" id="93973"/>
    <lineage>
        <taxon>Bacteria</taxon>
        <taxon>Pseudomonadati</taxon>
        <taxon>Pseudomonadota</taxon>
        <taxon>Gammaproteobacteria</taxon>
        <taxon>Alteromonadales</taxon>
        <taxon>Shewanellaceae</taxon>
        <taxon>Shewanella</taxon>
    </lineage>
</organism>
<accession>A0ABN4YEJ8</accession>
<gene>
    <name evidence="2" type="ORF">SJ2017_0379</name>
</gene>
<evidence type="ECO:0000313" key="3">
    <source>
        <dbReference type="Proteomes" id="UP000191820"/>
    </source>
</evidence>
<sequence length="80" mass="8542">MSLDTIYAITATPPKQVGSFKRDVKKVSNSNALDADSHEAPQSQLPPNTSTPNAAISRPNTNQAQPADTKSSARHIDIEV</sequence>
<proteinExistence type="predicted"/>
<protein>
    <submittedName>
        <fullName evidence="2">Uncharacterized protein</fullName>
    </submittedName>
</protein>
<dbReference type="RefSeq" id="WP_080914709.1">
    <property type="nucleotide sequence ID" value="NZ_CP020472.1"/>
</dbReference>
<dbReference type="Proteomes" id="UP000191820">
    <property type="component" value="Chromosome"/>
</dbReference>
<evidence type="ECO:0000313" key="2">
    <source>
        <dbReference type="EMBL" id="ARD20725.1"/>
    </source>
</evidence>
<dbReference type="EMBL" id="CP020472">
    <property type="protein sequence ID" value="ARD20725.1"/>
    <property type="molecule type" value="Genomic_DNA"/>
</dbReference>
<evidence type="ECO:0000256" key="1">
    <source>
        <dbReference type="SAM" id="MobiDB-lite"/>
    </source>
</evidence>
<keyword evidence="3" id="KW-1185">Reference proteome</keyword>
<feature type="region of interest" description="Disordered" evidence="1">
    <location>
        <begin position="1"/>
        <end position="80"/>
    </location>
</feature>
<name>A0ABN4YEJ8_9GAMM</name>
<feature type="compositionally biased region" description="Polar residues" evidence="1">
    <location>
        <begin position="40"/>
        <end position="70"/>
    </location>
</feature>